<keyword evidence="5" id="KW-0460">Magnesium</keyword>
<evidence type="ECO:0000256" key="1">
    <source>
        <dbReference type="ARBA" id="ARBA00022670"/>
    </source>
</evidence>
<evidence type="ECO:0000313" key="14">
    <source>
        <dbReference type="Proteomes" id="UP000218811"/>
    </source>
</evidence>
<dbReference type="GO" id="GO:0003887">
    <property type="term" value="F:DNA-directed DNA polymerase activity"/>
    <property type="evidence" value="ECO:0007669"/>
    <property type="project" value="UniProtKB-KW"/>
</dbReference>
<dbReference type="PANTHER" id="PTHR37984:SF5">
    <property type="entry name" value="PROTEIN NYNRIN-LIKE"/>
    <property type="match status" value="1"/>
</dbReference>
<evidence type="ECO:0000256" key="5">
    <source>
        <dbReference type="ARBA" id="ARBA00022842"/>
    </source>
</evidence>
<accession>A0A2H3J4F7</accession>
<sequence>MNELAEYDIKLAHVPGKTQIQADPLSRRPDHDTGNNELQDQIVLKDHLFSESTTSDPYQQINFIDYLTVKEQVTTLKDLYDFTSTTEITHDSEDLAYRRGKLIIPNNQELKTQIIEAHHGSILAGHTGIKKTLTAISNSYWWPRMDQDIKHYIQHCTKCQQAKPIRQAKSAPLNPNPTPDYNWENISVDMITGIPEVKGRNAIIVIVDMKSKDYVALPTTDKLTAEGWANILFKEILTQHGLPKKIFSDRGPQFVAQFITELYKIIGIEGNPSTAYHPQTDGQTERINQELEIYLRMFVNDNKKNWYLLLNTAAFAYKTHINSTTGFTPFYMTHGHEAYTGVENPDITQGPRGLQEWITHMKMIQDQATHNINKAKEYWKKIYDSHRKPSRDYKPGDKVWIEGTNLNMGTSFKKLDPRRYGPYTVTTKIGASAYKLDLPPDMRGIHNVFNESQLHPY</sequence>
<protein>
    <submittedName>
        <fullName evidence="13">Ribonuclease H-like protein</fullName>
    </submittedName>
</protein>
<keyword evidence="3" id="KW-0064">Aspartyl protease</keyword>
<keyword evidence="9" id="KW-0239">DNA-directed DNA polymerase</keyword>
<organism evidence="13 14">
    <name type="scientific">Wolfiporia cocos (strain MD-104)</name>
    <name type="common">Brown rot fungus</name>
    <dbReference type="NCBI Taxonomy" id="742152"/>
    <lineage>
        <taxon>Eukaryota</taxon>
        <taxon>Fungi</taxon>
        <taxon>Dikarya</taxon>
        <taxon>Basidiomycota</taxon>
        <taxon>Agaricomycotina</taxon>
        <taxon>Agaricomycetes</taxon>
        <taxon>Polyporales</taxon>
        <taxon>Phaeolaceae</taxon>
        <taxon>Wolfiporia</taxon>
    </lineage>
</organism>
<dbReference type="GO" id="GO:0006310">
    <property type="term" value="P:DNA recombination"/>
    <property type="evidence" value="ECO:0007669"/>
    <property type="project" value="UniProtKB-KW"/>
</dbReference>
<evidence type="ECO:0000256" key="2">
    <source>
        <dbReference type="ARBA" id="ARBA00022723"/>
    </source>
</evidence>
<dbReference type="Pfam" id="PF17921">
    <property type="entry name" value="Integrase_H2C2"/>
    <property type="match status" value="1"/>
</dbReference>
<dbReference type="EMBL" id="KB467887">
    <property type="protein sequence ID" value="PCH36555.1"/>
    <property type="molecule type" value="Genomic_DNA"/>
</dbReference>
<evidence type="ECO:0000256" key="8">
    <source>
        <dbReference type="ARBA" id="ARBA00022918"/>
    </source>
</evidence>
<evidence type="ECO:0000256" key="9">
    <source>
        <dbReference type="ARBA" id="ARBA00022932"/>
    </source>
</evidence>
<dbReference type="Proteomes" id="UP000218811">
    <property type="component" value="Unassembled WGS sequence"/>
</dbReference>
<keyword evidence="14" id="KW-1185">Reference proteome</keyword>
<dbReference type="OrthoDB" id="3051303at2759"/>
<dbReference type="InterPro" id="IPR012337">
    <property type="entry name" value="RNaseH-like_sf"/>
</dbReference>
<dbReference type="PROSITE" id="PS50994">
    <property type="entry name" value="INTEGRASE"/>
    <property type="match status" value="1"/>
</dbReference>
<dbReference type="STRING" id="742152.A0A2H3J4F7"/>
<dbReference type="FunFam" id="1.10.340.70:FF:000001">
    <property type="entry name" value="Retrovirus-related Pol polyprotein from transposon gypsy-like Protein"/>
    <property type="match status" value="1"/>
</dbReference>
<dbReference type="GO" id="GO:0046872">
    <property type="term" value="F:metal ion binding"/>
    <property type="evidence" value="ECO:0007669"/>
    <property type="project" value="UniProtKB-KW"/>
</dbReference>
<evidence type="ECO:0000256" key="3">
    <source>
        <dbReference type="ARBA" id="ARBA00022750"/>
    </source>
</evidence>
<dbReference type="InterPro" id="IPR050951">
    <property type="entry name" value="Retrovirus_Pol_polyprotein"/>
</dbReference>
<dbReference type="Pfam" id="PF00665">
    <property type="entry name" value="rve"/>
    <property type="match status" value="1"/>
</dbReference>
<keyword evidence="9" id="KW-0808">Transferase</keyword>
<evidence type="ECO:0000256" key="6">
    <source>
        <dbReference type="ARBA" id="ARBA00022884"/>
    </source>
</evidence>
<dbReference type="GO" id="GO:0006508">
    <property type="term" value="P:proteolysis"/>
    <property type="evidence" value="ECO:0007669"/>
    <property type="project" value="UniProtKB-KW"/>
</dbReference>
<feature type="non-terminal residue" evidence="13">
    <location>
        <position position="457"/>
    </location>
</feature>
<dbReference type="GO" id="GO:0003964">
    <property type="term" value="F:RNA-directed DNA polymerase activity"/>
    <property type="evidence" value="ECO:0007669"/>
    <property type="project" value="UniProtKB-KW"/>
</dbReference>
<dbReference type="OMA" id="YPNNWDD"/>
<keyword evidence="4" id="KW-0378">Hydrolase</keyword>
<dbReference type="Gene3D" id="3.30.420.10">
    <property type="entry name" value="Ribonuclease H-like superfamily/Ribonuclease H"/>
    <property type="match status" value="1"/>
</dbReference>
<dbReference type="InterPro" id="IPR036397">
    <property type="entry name" value="RNaseH_sf"/>
</dbReference>
<evidence type="ECO:0000256" key="11">
    <source>
        <dbReference type="ARBA" id="ARBA00023172"/>
    </source>
</evidence>
<keyword evidence="11" id="KW-0233">DNA recombination</keyword>
<dbReference type="PANTHER" id="PTHR37984">
    <property type="entry name" value="PROTEIN CBG26694"/>
    <property type="match status" value="1"/>
</dbReference>
<keyword evidence="2" id="KW-0479">Metal-binding</keyword>
<evidence type="ECO:0000256" key="7">
    <source>
        <dbReference type="ARBA" id="ARBA00022908"/>
    </source>
</evidence>
<dbReference type="InterPro" id="IPR001584">
    <property type="entry name" value="Integrase_cat-core"/>
</dbReference>
<dbReference type="GO" id="GO:0003723">
    <property type="term" value="F:RNA binding"/>
    <property type="evidence" value="ECO:0007669"/>
    <property type="project" value="UniProtKB-KW"/>
</dbReference>
<gene>
    <name evidence="13" type="ORF">WOLCODRAFT_82539</name>
</gene>
<proteinExistence type="predicted"/>
<dbReference type="GO" id="GO:0015074">
    <property type="term" value="P:DNA integration"/>
    <property type="evidence" value="ECO:0007669"/>
    <property type="project" value="UniProtKB-KW"/>
</dbReference>
<dbReference type="GO" id="GO:0003677">
    <property type="term" value="F:DNA binding"/>
    <property type="evidence" value="ECO:0007669"/>
    <property type="project" value="UniProtKB-KW"/>
</dbReference>
<keyword evidence="7" id="KW-0229">DNA integration</keyword>
<dbReference type="GO" id="GO:0005634">
    <property type="term" value="C:nucleus"/>
    <property type="evidence" value="ECO:0007669"/>
    <property type="project" value="UniProtKB-ARBA"/>
</dbReference>
<dbReference type="SUPFAM" id="SSF53098">
    <property type="entry name" value="Ribonuclease H-like"/>
    <property type="match status" value="1"/>
</dbReference>
<keyword evidence="1" id="KW-0645">Protease</keyword>
<name>A0A2H3J4F7_WOLCO</name>
<dbReference type="InterPro" id="IPR041588">
    <property type="entry name" value="Integrase_H2C2"/>
</dbReference>
<dbReference type="InterPro" id="IPR056924">
    <property type="entry name" value="SH3_Tf2-1"/>
</dbReference>
<evidence type="ECO:0000313" key="13">
    <source>
        <dbReference type="EMBL" id="PCH36555.1"/>
    </source>
</evidence>
<reference evidence="13 14" key="1">
    <citation type="journal article" date="2012" name="Science">
        <title>The Paleozoic origin of enzymatic lignin decomposition reconstructed from 31 fungal genomes.</title>
        <authorList>
            <person name="Floudas D."/>
            <person name="Binder M."/>
            <person name="Riley R."/>
            <person name="Barry K."/>
            <person name="Blanchette R.A."/>
            <person name="Henrissat B."/>
            <person name="Martinez A.T."/>
            <person name="Otillar R."/>
            <person name="Spatafora J.W."/>
            <person name="Yadav J.S."/>
            <person name="Aerts A."/>
            <person name="Benoit I."/>
            <person name="Boyd A."/>
            <person name="Carlson A."/>
            <person name="Copeland A."/>
            <person name="Coutinho P.M."/>
            <person name="de Vries R.P."/>
            <person name="Ferreira P."/>
            <person name="Findley K."/>
            <person name="Foster B."/>
            <person name="Gaskell J."/>
            <person name="Glotzer D."/>
            <person name="Gorecki P."/>
            <person name="Heitman J."/>
            <person name="Hesse C."/>
            <person name="Hori C."/>
            <person name="Igarashi K."/>
            <person name="Jurgens J.A."/>
            <person name="Kallen N."/>
            <person name="Kersten P."/>
            <person name="Kohler A."/>
            <person name="Kuees U."/>
            <person name="Kumar T.K.A."/>
            <person name="Kuo A."/>
            <person name="LaButti K."/>
            <person name="Larrondo L.F."/>
            <person name="Lindquist E."/>
            <person name="Ling A."/>
            <person name="Lombard V."/>
            <person name="Lucas S."/>
            <person name="Lundell T."/>
            <person name="Martin R."/>
            <person name="McLaughlin D.J."/>
            <person name="Morgenstern I."/>
            <person name="Morin E."/>
            <person name="Murat C."/>
            <person name="Nagy L.G."/>
            <person name="Nolan M."/>
            <person name="Ohm R.A."/>
            <person name="Patyshakuliyeva A."/>
            <person name="Rokas A."/>
            <person name="Ruiz-Duenas F.J."/>
            <person name="Sabat G."/>
            <person name="Salamov A."/>
            <person name="Samejima M."/>
            <person name="Schmutz J."/>
            <person name="Slot J.C."/>
            <person name="St John F."/>
            <person name="Stenlid J."/>
            <person name="Sun H."/>
            <person name="Sun S."/>
            <person name="Syed K."/>
            <person name="Tsang A."/>
            <person name="Wiebenga A."/>
            <person name="Young D."/>
            <person name="Pisabarro A."/>
            <person name="Eastwood D.C."/>
            <person name="Martin F."/>
            <person name="Cullen D."/>
            <person name="Grigoriev I.V."/>
            <person name="Hibbett D.S."/>
        </authorList>
    </citation>
    <scope>NUCLEOTIDE SEQUENCE [LARGE SCALE GENOMIC DNA]</scope>
    <source>
        <strain evidence="13 14">MD-104</strain>
    </source>
</reference>
<evidence type="ECO:0000259" key="12">
    <source>
        <dbReference type="PROSITE" id="PS50994"/>
    </source>
</evidence>
<dbReference type="AlphaFoldDB" id="A0A2H3J4F7"/>
<dbReference type="Pfam" id="PF24626">
    <property type="entry name" value="SH3_Tf2-1"/>
    <property type="match status" value="1"/>
</dbReference>
<feature type="domain" description="Integrase catalytic" evidence="12">
    <location>
        <begin position="175"/>
        <end position="337"/>
    </location>
</feature>
<dbReference type="GO" id="GO:0004190">
    <property type="term" value="F:aspartic-type endopeptidase activity"/>
    <property type="evidence" value="ECO:0007669"/>
    <property type="project" value="UniProtKB-KW"/>
</dbReference>
<keyword evidence="8" id="KW-0695">RNA-directed DNA polymerase</keyword>
<evidence type="ECO:0000256" key="4">
    <source>
        <dbReference type="ARBA" id="ARBA00022801"/>
    </source>
</evidence>
<keyword evidence="9" id="KW-0548">Nucleotidyltransferase</keyword>
<evidence type="ECO:0000256" key="10">
    <source>
        <dbReference type="ARBA" id="ARBA00023125"/>
    </source>
</evidence>
<keyword evidence="10" id="KW-0238">DNA-binding</keyword>
<keyword evidence="6" id="KW-0694">RNA-binding</keyword>
<dbReference type="Gene3D" id="1.10.340.70">
    <property type="match status" value="1"/>
</dbReference>